<evidence type="ECO:0000256" key="1">
    <source>
        <dbReference type="SAM" id="MobiDB-lite"/>
    </source>
</evidence>
<dbReference type="PANTHER" id="PTHR28221:SF2">
    <property type="entry name" value="RNA POLYMERASE I-SPECIFIC TRANSCRIPTION INITIATION FACTOR RRN6"/>
    <property type="match status" value="1"/>
</dbReference>
<reference evidence="3" key="1">
    <citation type="submission" date="2021-01" db="EMBL/GenBank/DDBJ databases">
        <authorList>
            <person name="Kaushik A."/>
        </authorList>
    </citation>
    <scope>NUCLEOTIDE SEQUENCE</scope>
    <source>
        <strain evidence="3">AG2-2IIIB</strain>
    </source>
</reference>
<feature type="compositionally biased region" description="Basic residues" evidence="1">
    <location>
        <begin position="899"/>
        <end position="909"/>
    </location>
</feature>
<accession>A0A8H3DJV8</accession>
<feature type="region of interest" description="Disordered" evidence="1">
    <location>
        <begin position="1"/>
        <end position="25"/>
    </location>
</feature>
<feature type="region of interest" description="Disordered" evidence="1">
    <location>
        <begin position="856"/>
        <end position="909"/>
    </location>
</feature>
<dbReference type="Proteomes" id="UP000663843">
    <property type="component" value="Unassembled WGS sequence"/>
</dbReference>
<evidence type="ECO:0000259" key="2">
    <source>
        <dbReference type="Pfam" id="PF20639"/>
    </source>
</evidence>
<gene>
    <name evidence="3" type="ORF">RDB_LOCUS178554</name>
</gene>
<dbReference type="PANTHER" id="PTHR28221">
    <property type="entry name" value="RNA POLYMERASE I-SPECIFIC TRANSCRIPTION INITIATION FACTOR RRN6"/>
    <property type="match status" value="1"/>
</dbReference>
<proteinExistence type="predicted"/>
<feature type="compositionally biased region" description="Polar residues" evidence="1">
    <location>
        <begin position="869"/>
        <end position="884"/>
    </location>
</feature>
<feature type="compositionally biased region" description="Basic and acidic residues" evidence="1">
    <location>
        <begin position="1"/>
        <end position="12"/>
    </location>
</feature>
<comment type="caution">
    <text evidence="3">The sequence shown here is derived from an EMBL/GenBank/DDBJ whole genome shotgun (WGS) entry which is preliminary data.</text>
</comment>
<organism evidence="3 4">
    <name type="scientific">Rhizoctonia solani</name>
    <dbReference type="NCBI Taxonomy" id="456999"/>
    <lineage>
        <taxon>Eukaryota</taxon>
        <taxon>Fungi</taxon>
        <taxon>Dikarya</taxon>
        <taxon>Basidiomycota</taxon>
        <taxon>Agaricomycotina</taxon>
        <taxon>Agaricomycetes</taxon>
        <taxon>Cantharellales</taxon>
        <taxon>Ceratobasidiaceae</taxon>
        <taxon>Rhizoctonia</taxon>
    </lineage>
</organism>
<name>A0A8H3DJV8_9AGAM</name>
<evidence type="ECO:0000313" key="4">
    <source>
        <dbReference type="Proteomes" id="UP000663843"/>
    </source>
</evidence>
<dbReference type="Pfam" id="PF20639">
    <property type="entry name" value="Rrn6_K-rich"/>
    <property type="match status" value="1"/>
</dbReference>
<sequence>MEDWPVDSRIRDPPQVVTKRQGPRKVLPEPSWGTPIIEGGTWSSSRVLLEGYANSSRLSWVNINSPVPRISTGNTRCIFPPTRYTSLISDGLSFERRVLSMNAWLRSQKGVDDLEAIFLREILEDNDDYTRAVLDYDPYRSDLLAIDFLTKGHRKRAGIIAYPMGQNFDSLGASVLFDEKWGTVFSPGEKPGWKAPAPILQIVKSNGIYKPSATSYTHAGCLFAVRTLFDITFVCIAPKPGATVVAKQSLISSFGQGDTGGHRPFDLVFNPHERTHAGLVVSDIGAIWSFELNRKPSLLYSQSDDTTTRVGAYDIPYWGLRWGTHPETLLLGSSSMLSLYDKRTSKVASVLRIGAETMTSFDVLQNESFTQMFISGTEHVTLADERMMDRPVVSWAHHRDNDLTLRVKALELDQKKVGLLTSKRSSFISVYDPLLSESGGLEGCDLYGLEWDSPNNCVSASIEVYIPPTTARPTLFHLANSGAIYRQDLGIGPCEPSAERVIWEHELKNLAEKVELEHEQYNEEDLTKYREVNIRNRYEEIFMNNGLRLSGPSVTDVVDLLPTVFQRANDPIDKPAILHDLLRMISQETTATLPRSLFASTRSLPLPKAESLLKHIPHLQSQSRQGVSWSYDLSRPQGHIWPNLVPAPTSDDLIAYSVLEKASGNASKRDKEARQEIALDLALSTVVYSNTPFQPSRPRLPPAPTIRDDEDMLSVAASALTLEGIEPPHVQHIQPCPTQGLVDGKRGAEQRQSLVARLLASEWDPDSSPNDYEFHDPYNQDYDESMPAWKLMAQTKTDKESLQRAKSRFLSSRATIAPARSVALPSVHISRNEPPRISNPGVARGIRQVESQPEPIPNQIISGQLGGPPSSQVNGSSQMPNTQILPGPFGARPGTSAAPKKKKSRLPGF</sequence>
<dbReference type="EMBL" id="CAJMWT010008121">
    <property type="protein sequence ID" value="CAE6530942.1"/>
    <property type="molecule type" value="Genomic_DNA"/>
</dbReference>
<feature type="domain" description="RRN6 K-rich C-terminal" evidence="2">
    <location>
        <begin position="759"/>
        <end position="909"/>
    </location>
</feature>
<dbReference type="InterPro" id="IPR048536">
    <property type="entry name" value="Rrn6_K-rich"/>
</dbReference>
<protein>
    <recommendedName>
        <fullName evidence="2">RRN6 K-rich C-terminal domain-containing protein</fullName>
    </recommendedName>
</protein>
<dbReference type="AlphaFoldDB" id="A0A8H3DJV8"/>
<evidence type="ECO:0000313" key="3">
    <source>
        <dbReference type="EMBL" id="CAE6530942.1"/>
    </source>
</evidence>
<dbReference type="InterPro" id="IPR019350">
    <property type="entry name" value="RNA_pol_I-sp_TIF_RRN6-like"/>
</dbReference>